<organism evidence="5 6">
    <name type="scientific">SAR324 cluster bacterium</name>
    <dbReference type="NCBI Taxonomy" id="2024889"/>
    <lineage>
        <taxon>Bacteria</taxon>
        <taxon>Deltaproteobacteria</taxon>
        <taxon>SAR324 cluster</taxon>
    </lineage>
</organism>
<name>A0A2A4T407_9DELT</name>
<evidence type="ECO:0000313" key="6">
    <source>
        <dbReference type="Proteomes" id="UP000218113"/>
    </source>
</evidence>
<dbReference type="GO" id="GO:0043565">
    <property type="term" value="F:sequence-specific DNA binding"/>
    <property type="evidence" value="ECO:0007669"/>
    <property type="project" value="InterPro"/>
</dbReference>
<evidence type="ECO:0000256" key="1">
    <source>
        <dbReference type="ARBA" id="ARBA00023015"/>
    </source>
</evidence>
<dbReference type="InterPro" id="IPR018060">
    <property type="entry name" value="HTH_AraC"/>
</dbReference>
<dbReference type="Proteomes" id="UP000218113">
    <property type="component" value="Unassembled WGS sequence"/>
</dbReference>
<comment type="caution">
    <text evidence="5">The sequence shown here is derived from an EMBL/GenBank/DDBJ whole genome shotgun (WGS) entry which is preliminary data.</text>
</comment>
<dbReference type="PROSITE" id="PS01124">
    <property type="entry name" value="HTH_ARAC_FAMILY_2"/>
    <property type="match status" value="1"/>
</dbReference>
<reference evidence="6" key="1">
    <citation type="submission" date="2017-08" db="EMBL/GenBank/DDBJ databases">
        <title>A dynamic microbial community with high functional redundancy inhabits the cold, oxic subseafloor aquifer.</title>
        <authorList>
            <person name="Tully B.J."/>
            <person name="Wheat C.G."/>
            <person name="Glazer B.T."/>
            <person name="Huber J.A."/>
        </authorList>
    </citation>
    <scope>NUCLEOTIDE SEQUENCE [LARGE SCALE GENOMIC DNA]</scope>
</reference>
<dbReference type="SUPFAM" id="SSF51182">
    <property type="entry name" value="RmlC-like cupins"/>
    <property type="match status" value="1"/>
</dbReference>
<dbReference type="PANTHER" id="PTHR46796:SF10">
    <property type="entry name" value="TRANSCRIPTIONAL ACTIVATOR FEAR"/>
    <property type="match status" value="1"/>
</dbReference>
<dbReference type="PANTHER" id="PTHR46796">
    <property type="entry name" value="HTH-TYPE TRANSCRIPTIONAL ACTIVATOR RHAS-RELATED"/>
    <property type="match status" value="1"/>
</dbReference>
<dbReference type="InterPro" id="IPR050204">
    <property type="entry name" value="AraC_XylS_family_regulators"/>
</dbReference>
<keyword evidence="3" id="KW-0804">Transcription</keyword>
<dbReference type="SMART" id="SM00342">
    <property type="entry name" value="HTH_ARAC"/>
    <property type="match status" value="1"/>
</dbReference>
<dbReference type="GO" id="GO:0003700">
    <property type="term" value="F:DNA-binding transcription factor activity"/>
    <property type="evidence" value="ECO:0007669"/>
    <property type="project" value="InterPro"/>
</dbReference>
<evidence type="ECO:0000313" key="5">
    <source>
        <dbReference type="EMBL" id="PCI28232.1"/>
    </source>
</evidence>
<dbReference type="InterPro" id="IPR014710">
    <property type="entry name" value="RmlC-like_jellyroll"/>
</dbReference>
<dbReference type="Pfam" id="PF12833">
    <property type="entry name" value="HTH_18"/>
    <property type="match status" value="1"/>
</dbReference>
<evidence type="ECO:0000256" key="3">
    <source>
        <dbReference type="ARBA" id="ARBA00023163"/>
    </source>
</evidence>
<dbReference type="PROSITE" id="PS00041">
    <property type="entry name" value="HTH_ARAC_FAMILY_1"/>
    <property type="match status" value="1"/>
</dbReference>
<keyword evidence="2" id="KW-0238">DNA-binding</keyword>
<sequence length="250" mass="28871">MVLSTEISSISKRSHSHDHSHHQLVVGLEGSVRFSFEGEENLVSLVRGCILPSHCPHDFHGMGDNHNLIINLPVMDEDEPEFSQINRLFENSRYFLVDNNLRQFLQFIAKELERYDHDQQLQESLGMAFFRSLSQRVLGVEKVVSNIDLNKIIEYLKPRLHEKISVQDLARCVHLSPSHFHALFRQETNLSPHQFVINQRLFEAQRLLEESSLTLTEVALQTGFSSQSALNHAFKQKFNLTPGKFKRSLK</sequence>
<keyword evidence="1" id="KW-0805">Transcription regulation</keyword>
<dbReference type="InterPro" id="IPR018062">
    <property type="entry name" value="HTH_AraC-typ_CS"/>
</dbReference>
<dbReference type="Gene3D" id="1.10.10.60">
    <property type="entry name" value="Homeodomain-like"/>
    <property type="match status" value="2"/>
</dbReference>
<gene>
    <name evidence="5" type="ORF">COB67_06870</name>
</gene>
<accession>A0A2A4T407</accession>
<dbReference type="InterPro" id="IPR011051">
    <property type="entry name" value="RmlC_Cupin_sf"/>
</dbReference>
<protein>
    <recommendedName>
        <fullName evidence="4">HTH araC/xylS-type domain-containing protein</fullName>
    </recommendedName>
</protein>
<dbReference type="SUPFAM" id="SSF46689">
    <property type="entry name" value="Homeodomain-like"/>
    <property type="match status" value="2"/>
</dbReference>
<evidence type="ECO:0000259" key="4">
    <source>
        <dbReference type="PROSITE" id="PS01124"/>
    </source>
</evidence>
<dbReference type="EMBL" id="NVSR01000038">
    <property type="protein sequence ID" value="PCI28232.1"/>
    <property type="molecule type" value="Genomic_DNA"/>
</dbReference>
<feature type="domain" description="HTH araC/xylS-type" evidence="4">
    <location>
        <begin position="150"/>
        <end position="248"/>
    </location>
</feature>
<proteinExistence type="predicted"/>
<dbReference type="Gene3D" id="2.60.120.10">
    <property type="entry name" value="Jelly Rolls"/>
    <property type="match status" value="1"/>
</dbReference>
<evidence type="ECO:0000256" key="2">
    <source>
        <dbReference type="ARBA" id="ARBA00023125"/>
    </source>
</evidence>
<dbReference type="InterPro" id="IPR009057">
    <property type="entry name" value="Homeodomain-like_sf"/>
</dbReference>
<dbReference type="AlphaFoldDB" id="A0A2A4T407"/>